<keyword evidence="1" id="KW-1133">Transmembrane helix</keyword>
<evidence type="ECO:0008006" key="4">
    <source>
        <dbReference type="Google" id="ProtNLM"/>
    </source>
</evidence>
<dbReference type="STRING" id="1316936.K678_10100"/>
<comment type="caution">
    <text evidence="2">The sequence shown here is derived from an EMBL/GenBank/DDBJ whole genome shotgun (WGS) entry which is preliminary data.</text>
</comment>
<feature type="transmembrane region" description="Helical" evidence="1">
    <location>
        <begin position="54"/>
        <end position="74"/>
    </location>
</feature>
<dbReference type="EMBL" id="AQPH01000035">
    <property type="protein sequence ID" value="EPY01594.1"/>
    <property type="molecule type" value="Genomic_DNA"/>
</dbReference>
<reference evidence="2 3" key="1">
    <citation type="submission" date="2013-04" db="EMBL/GenBank/DDBJ databases">
        <authorList>
            <person name="Kuznetsov B."/>
            <person name="Ivanovsky R."/>
        </authorList>
    </citation>
    <scope>NUCLEOTIDE SEQUENCE [LARGE SCALE GENOMIC DNA]</scope>
    <source>
        <strain evidence="2 3">MGU-K5</strain>
    </source>
</reference>
<dbReference type="RefSeq" id="WP_021132346.1">
    <property type="nucleotide sequence ID" value="NZ_AQPH01000035.1"/>
</dbReference>
<dbReference type="Proteomes" id="UP000015350">
    <property type="component" value="Unassembled WGS sequence"/>
</dbReference>
<accession>S9SA97</accession>
<evidence type="ECO:0000313" key="3">
    <source>
        <dbReference type="Proteomes" id="UP000015350"/>
    </source>
</evidence>
<evidence type="ECO:0000256" key="1">
    <source>
        <dbReference type="SAM" id="Phobius"/>
    </source>
</evidence>
<feature type="transmembrane region" description="Helical" evidence="1">
    <location>
        <begin position="12"/>
        <end position="34"/>
    </location>
</feature>
<sequence>MTERPARSRSLSSLITVPLAVLLMLFEEYLWGWLRRLMARLAQLALIARIEARIVALPPQGAALVFLLPFLLILPVKLAAVWSIATGHFLFGLVVLILAKLAATALFARLYTLCRPALMTFGWFVWVHDTVLRAKNWAHAKLESWPAWQQAKAAIAQVRARWFPHRTEKQTGSL</sequence>
<keyword evidence="1" id="KW-0812">Transmembrane</keyword>
<dbReference type="AlphaFoldDB" id="S9SA97"/>
<evidence type="ECO:0000313" key="2">
    <source>
        <dbReference type="EMBL" id="EPY01594.1"/>
    </source>
</evidence>
<gene>
    <name evidence="2" type="ORF">K678_10100</name>
</gene>
<proteinExistence type="predicted"/>
<protein>
    <recommendedName>
        <fullName evidence="4">Transmembrane protein</fullName>
    </recommendedName>
</protein>
<dbReference type="OrthoDB" id="7356231at2"/>
<organism evidence="2 3">
    <name type="scientific">Magnetospirillum fulvum MGU-K5</name>
    <dbReference type="NCBI Taxonomy" id="1316936"/>
    <lineage>
        <taxon>Bacteria</taxon>
        <taxon>Pseudomonadati</taxon>
        <taxon>Pseudomonadota</taxon>
        <taxon>Alphaproteobacteria</taxon>
        <taxon>Rhodospirillales</taxon>
        <taxon>Rhodospirillaceae</taxon>
        <taxon>Magnetospirillum</taxon>
    </lineage>
</organism>
<name>S9SA97_MAGFU</name>
<keyword evidence="1" id="KW-0472">Membrane</keyword>
<dbReference type="eggNOG" id="ENOG50300QC">
    <property type="taxonomic scope" value="Bacteria"/>
</dbReference>